<dbReference type="AlphaFoldDB" id="A0A135S4T8"/>
<evidence type="ECO:0000313" key="2">
    <source>
        <dbReference type="EMBL" id="KXH30943.1"/>
    </source>
</evidence>
<reference evidence="2 3" key="1">
    <citation type="submission" date="2014-02" db="EMBL/GenBank/DDBJ databases">
        <title>The genome sequence of Colletotrichum nymphaeae SA-01.</title>
        <authorList>
            <person name="Baroncelli R."/>
            <person name="Thon M.R."/>
        </authorList>
    </citation>
    <scope>NUCLEOTIDE SEQUENCE [LARGE SCALE GENOMIC DNA]</scope>
    <source>
        <strain evidence="2 3">SA-01</strain>
    </source>
</reference>
<feature type="chain" id="PRO_5007801780" evidence="1">
    <location>
        <begin position="21"/>
        <end position="107"/>
    </location>
</feature>
<accession>A0A135S4T8</accession>
<keyword evidence="3" id="KW-1185">Reference proteome</keyword>
<evidence type="ECO:0000256" key="1">
    <source>
        <dbReference type="SAM" id="SignalP"/>
    </source>
</evidence>
<feature type="signal peptide" evidence="1">
    <location>
        <begin position="1"/>
        <end position="20"/>
    </location>
</feature>
<protein>
    <submittedName>
        <fullName evidence="2">Uncharacterized protein</fullName>
    </submittedName>
</protein>
<gene>
    <name evidence="2" type="ORF">CNYM01_13591</name>
</gene>
<comment type="caution">
    <text evidence="2">The sequence shown here is derived from an EMBL/GenBank/DDBJ whole genome shotgun (WGS) entry which is preliminary data.</text>
</comment>
<sequence>MKLLAILTLAAAAAATGTNAAFRQRYAAVDMSPAVEGAGLVPRFFIDAPRLAVRDGGICNPNFHSCEYEPPSSVFIIITRRPSLPLDSPYITPKECLHTRSMRKKKE</sequence>
<dbReference type="Proteomes" id="UP000070054">
    <property type="component" value="Unassembled WGS sequence"/>
</dbReference>
<evidence type="ECO:0000313" key="3">
    <source>
        <dbReference type="Proteomes" id="UP000070054"/>
    </source>
</evidence>
<dbReference type="EMBL" id="JEMN01001638">
    <property type="protein sequence ID" value="KXH30943.1"/>
    <property type="molecule type" value="Genomic_DNA"/>
</dbReference>
<organism evidence="2 3">
    <name type="scientific">Colletotrichum nymphaeae SA-01</name>
    <dbReference type="NCBI Taxonomy" id="1460502"/>
    <lineage>
        <taxon>Eukaryota</taxon>
        <taxon>Fungi</taxon>
        <taxon>Dikarya</taxon>
        <taxon>Ascomycota</taxon>
        <taxon>Pezizomycotina</taxon>
        <taxon>Sordariomycetes</taxon>
        <taxon>Hypocreomycetidae</taxon>
        <taxon>Glomerellales</taxon>
        <taxon>Glomerellaceae</taxon>
        <taxon>Colletotrichum</taxon>
        <taxon>Colletotrichum acutatum species complex</taxon>
    </lineage>
</organism>
<proteinExistence type="predicted"/>
<dbReference type="OrthoDB" id="4499262at2759"/>
<keyword evidence="1" id="KW-0732">Signal</keyword>
<name>A0A135S4T8_9PEZI</name>